<dbReference type="InParanoid" id="A0A200RAI2"/>
<protein>
    <submittedName>
        <fullName evidence="3">Uncharacterized protein</fullName>
    </submittedName>
</protein>
<dbReference type="AlphaFoldDB" id="A0A200RAI2"/>
<comment type="caution">
    <text evidence="3">The sequence shown here is derived from an EMBL/GenBank/DDBJ whole genome shotgun (WGS) entry which is preliminary data.</text>
</comment>
<accession>A0A200RAI2</accession>
<feature type="transmembrane region" description="Helical" evidence="2">
    <location>
        <begin position="518"/>
        <end position="545"/>
    </location>
</feature>
<feature type="compositionally biased region" description="Basic residues" evidence="1">
    <location>
        <begin position="161"/>
        <end position="175"/>
    </location>
</feature>
<feature type="region of interest" description="Disordered" evidence="1">
    <location>
        <begin position="128"/>
        <end position="149"/>
    </location>
</feature>
<feature type="region of interest" description="Disordered" evidence="1">
    <location>
        <begin position="156"/>
        <end position="175"/>
    </location>
</feature>
<evidence type="ECO:0000313" key="3">
    <source>
        <dbReference type="EMBL" id="OVA19722.1"/>
    </source>
</evidence>
<reference evidence="3 4" key="1">
    <citation type="journal article" date="2017" name="Mol. Plant">
        <title>The Genome of Medicinal Plant Macleaya cordata Provides New Insights into Benzylisoquinoline Alkaloids Metabolism.</title>
        <authorList>
            <person name="Liu X."/>
            <person name="Liu Y."/>
            <person name="Huang P."/>
            <person name="Ma Y."/>
            <person name="Qing Z."/>
            <person name="Tang Q."/>
            <person name="Cao H."/>
            <person name="Cheng P."/>
            <person name="Zheng Y."/>
            <person name="Yuan Z."/>
            <person name="Zhou Y."/>
            <person name="Liu J."/>
            <person name="Tang Z."/>
            <person name="Zhuo Y."/>
            <person name="Zhang Y."/>
            <person name="Yu L."/>
            <person name="Huang J."/>
            <person name="Yang P."/>
            <person name="Peng Q."/>
            <person name="Zhang J."/>
            <person name="Jiang W."/>
            <person name="Zhang Z."/>
            <person name="Lin K."/>
            <person name="Ro D.K."/>
            <person name="Chen X."/>
            <person name="Xiong X."/>
            <person name="Shang Y."/>
            <person name="Huang S."/>
            <person name="Zeng J."/>
        </authorList>
    </citation>
    <scope>NUCLEOTIDE SEQUENCE [LARGE SCALE GENOMIC DNA]</scope>
    <source>
        <strain evidence="4">cv. BLH2017</strain>
        <tissue evidence="3">Root</tissue>
    </source>
</reference>
<evidence type="ECO:0000256" key="2">
    <source>
        <dbReference type="SAM" id="Phobius"/>
    </source>
</evidence>
<dbReference type="OrthoDB" id="1842647at2759"/>
<dbReference type="EMBL" id="MVGT01000180">
    <property type="protein sequence ID" value="OVA19722.1"/>
    <property type="molecule type" value="Genomic_DNA"/>
</dbReference>
<sequence length="551" mass="64892">MGRKGNNKGKMKSHGRRVMRTKKYRTSNDDNDDDDKNKKIIPPPEWVININNCLEEGPDLDSGRSWTIYRIPKNMVQVHKSAYIPKIISIGPFHYGDLRLQAMEEHKMRYLFRILGYTGNTNNIQLDQMNGHCSSSHHDDDDDDDEDQLQDDDQLATIDQRRHHQSSNSHVRRHRRKDIRIESLEEAMKLLERKTRECYSESFYNIDSDDFVQMMVIDGCFVIELLRLYHEYYVADDEETVVEDPIFTTRWMLRTLQRDLLMLQNQLPFFVLEELFNLTSIPGQDNVSLIELTLKFFDPLVPRDEKIDMPELVNPSIPFDHLLDLFRDSFISSVKHKKPISCGRKLHHRTPSSSVRFAQERQLIHCVRELQEAGVKFMKNEENDLLDIEYEDGVLQIPPLYIDDNTVPLFLNFVAYEQCDQEAEPYFTNYFMFFDSLVNASKDVEILHNNGIINHVLGSDKDVANLFNKLCREIIYDVENCHLSKEMKGVNDYYKAYYATRWHVWWTNLIRDYFSSPWTFLSLLAAIVLLLLTTAQTFFAFYAYFKPPKQG</sequence>
<dbReference type="Pfam" id="PF03140">
    <property type="entry name" value="DUF247"/>
    <property type="match status" value="2"/>
</dbReference>
<gene>
    <name evidence="3" type="ORF">BVC80_9059g41</name>
</gene>
<feature type="compositionally biased region" description="Acidic residues" evidence="1">
    <location>
        <begin position="140"/>
        <end position="149"/>
    </location>
</feature>
<keyword evidence="2" id="KW-0812">Transmembrane</keyword>
<keyword evidence="2" id="KW-1133">Transmembrane helix</keyword>
<organism evidence="3 4">
    <name type="scientific">Macleaya cordata</name>
    <name type="common">Five-seeded plume-poppy</name>
    <name type="synonym">Bocconia cordata</name>
    <dbReference type="NCBI Taxonomy" id="56857"/>
    <lineage>
        <taxon>Eukaryota</taxon>
        <taxon>Viridiplantae</taxon>
        <taxon>Streptophyta</taxon>
        <taxon>Embryophyta</taxon>
        <taxon>Tracheophyta</taxon>
        <taxon>Spermatophyta</taxon>
        <taxon>Magnoliopsida</taxon>
        <taxon>Ranunculales</taxon>
        <taxon>Papaveraceae</taxon>
        <taxon>Papaveroideae</taxon>
        <taxon>Macleaya</taxon>
    </lineage>
</organism>
<evidence type="ECO:0000313" key="4">
    <source>
        <dbReference type="Proteomes" id="UP000195402"/>
    </source>
</evidence>
<dbReference type="PANTHER" id="PTHR31170">
    <property type="entry name" value="BNAC04G53230D PROTEIN"/>
    <property type="match status" value="1"/>
</dbReference>
<dbReference type="STRING" id="56857.A0A200RAI2"/>
<proteinExistence type="predicted"/>
<keyword evidence="4" id="KW-1185">Reference proteome</keyword>
<dbReference type="OMA" id="GECFLRN"/>
<evidence type="ECO:0000256" key="1">
    <source>
        <dbReference type="SAM" id="MobiDB-lite"/>
    </source>
</evidence>
<feature type="region of interest" description="Disordered" evidence="1">
    <location>
        <begin position="1"/>
        <end position="40"/>
    </location>
</feature>
<dbReference type="InterPro" id="IPR004158">
    <property type="entry name" value="DUF247_pln"/>
</dbReference>
<dbReference type="PANTHER" id="PTHR31170:SF25">
    <property type="entry name" value="BNAA09G04570D PROTEIN"/>
    <property type="match status" value="1"/>
</dbReference>
<keyword evidence="2" id="KW-0472">Membrane</keyword>
<dbReference type="Proteomes" id="UP000195402">
    <property type="component" value="Unassembled WGS sequence"/>
</dbReference>
<name>A0A200RAI2_MACCD</name>
<feature type="compositionally biased region" description="Basic residues" evidence="1">
    <location>
        <begin position="1"/>
        <end position="25"/>
    </location>
</feature>